<dbReference type="PROSITE" id="PS51257">
    <property type="entry name" value="PROKAR_LIPOPROTEIN"/>
    <property type="match status" value="1"/>
</dbReference>
<comment type="caution">
    <text evidence="3">The sequence shown here is derived from an EMBL/GenBank/DDBJ whole genome shotgun (WGS) entry which is preliminary data.</text>
</comment>
<dbReference type="PRINTS" id="PR00080">
    <property type="entry name" value="SDRFAMILY"/>
</dbReference>
<evidence type="ECO:0000313" key="4">
    <source>
        <dbReference type="Proteomes" id="UP000754644"/>
    </source>
</evidence>
<dbReference type="PANTHER" id="PTHR24321:SF8">
    <property type="entry name" value="ESTRADIOL 17-BETA-DEHYDROGENASE 8-RELATED"/>
    <property type="match status" value="1"/>
</dbReference>
<gene>
    <name evidence="3" type="ORF">HQ497_08560</name>
</gene>
<sequence>MLNKVAVITGGTSGIGYACACRFAEEGAKLVLADLFADKGAESVASLQAEYGADVIFVQTDVTSEAAMEALGAATLAKFGRVDAVIAAAGIASGSATAEAQGDADVDPEAGHVINKPLENWLKVLEVNLTGVMLTNKVMARLMIEGGIKGTIVNIASVAARRPLVGAADYCVSKAGVEMLTKVLSLELMPHEIRVNSIGPGFVETPMTANLRSENEGNMMAMGMTPMARYGKPVEIANTALFLSTDESSYYAGQILFPAGGMFTS</sequence>
<dbReference type="FunFam" id="3.40.50.720:FF:000084">
    <property type="entry name" value="Short-chain dehydrogenase reductase"/>
    <property type="match status" value="1"/>
</dbReference>
<comment type="similarity">
    <text evidence="1">Belongs to the short-chain dehydrogenases/reductases (SDR) family.</text>
</comment>
<dbReference type="EMBL" id="JABMOJ010000318">
    <property type="protein sequence ID" value="NQV65404.1"/>
    <property type="molecule type" value="Genomic_DNA"/>
</dbReference>
<dbReference type="InterPro" id="IPR020904">
    <property type="entry name" value="Sc_DH/Rdtase_CS"/>
</dbReference>
<dbReference type="SUPFAM" id="SSF51735">
    <property type="entry name" value="NAD(P)-binding Rossmann-fold domains"/>
    <property type="match status" value="1"/>
</dbReference>
<evidence type="ECO:0000256" key="2">
    <source>
        <dbReference type="ARBA" id="ARBA00023002"/>
    </source>
</evidence>
<proteinExistence type="inferred from homology"/>
<dbReference type="Pfam" id="PF13561">
    <property type="entry name" value="adh_short_C2"/>
    <property type="match status" value="1"/>
</dbReference>
<dbReference type="Gene3D" id="3.40.50.720">
    <property type="entry name" value="NAD(P)-binding Rossmann-like Domain"/>
    <property type="match status" value="1"/>
</dbReference>
<evidence type="ECO:0000313" key="3">
    <source>
        <dbReference type="EMBL" id="NQV65404.1"/>
    </source>
</evidence>
<protein>
    <submittedName>
        <fullName evidence="3">SDR family oxidoreductase</fullName>
    </submittedName>
</protein>
<reference evidence="3" key="1">
    <citation type="submission" date="2020-05" db="EMBL/GenBank/DDBJ databases">
        <title>Sulfur intermediates as new biogeochemical hubs in an aquatic model microbial ecosystem.</title>
        <authorList>
            <person name="Vigneron A."/>
        </authorList>
    </citation>
    <scope>NUCLEOTIDE SEQUENCE</scope>
    <source>
        <strain evidence="3">Bin.250</strain>
    </source>
</reference>
<dbReference type="PROSITE" id="PS00061">
    <property type="entry name" value="ADH_SHORT"/>
    <property type="match status" value="1"/>
</dbReference>
<dbReference type="CDD" id="cd05233">
    <property type="entry name" value="SDR_c"/>
    <property type="match status" value="1"/>
</dbReference>
<dbReference type="Proteomes" id="UP000754644">
    <property type="component" value="Unassembled WGS sequence"/>
</dbReference>
<dbReference type="AlphaFoldDB" id="A0A972VW67"/>
<evidence type="ECO:0000256" key="1">
    <source>
        <dbReference type="ARBA" id="ARBA00006484"/>
    </source>
</evidence>
<keyword evidence="2" id="KW-0560">Oxidoreductase</keyword>
<name>A0A972VW67_9GAMM</name>
<dbReference type="GO" id="GO:0016491">
    <property type="term" value="F:oxidoreductase activity"/>
    <property type="evidence" value="ECO:0007669"/>
    <property type="project" value="UniProtKB-KW"/>
</dbReference>
<dbReference type="InterPro" id="IPR036291">
    <property type="entry name" value="NAD(P)-bd_dom_sf"/>
</dbReference>
<dbReference type="InterPro" id="IPR002347">
    <property type="entry name" value="SDR_fam"/>
</dbReference>
<dbReference type="PANTHER" id="PTHR24321">
    <property type="entry name" value="DEHYDROGENASES, SHORT CHAIN"/>
    <property type="match status" value="1"/>
</dbReference>
<accession>A0A972VW67</accession>
<organism evidence="3 4">
    <name type="scientific">SAR86 cluster bacterium</name>
    <dbReference type="NCBI Taxonomy" id="2030880"/>
    <lineage>
        <taxon>Bacteria</taxon>
        <taxon>Pseudomonadati</taxon>
        <taxon>Pseudomonadota</taxon>
        <taxon>Gammaproteobacteria</taxon>
        <taxon>SAR86 cluster</taxon>
    </lineage>
</organism>
<dbReference type="PRINTS" id="PR00081">
    <property type="entry name" value="GDHRDH"/>
</dbReference>